<proteinExistence type="predicted"/>
<dbReference type="InterPro" id="IPR011701">
    <property type="entry name" value="MFS"/>
</dbReference>
<comment type="caution">
    <text evidence="4">The sequence shown here is derived from an EMBL/GenBank/DDBJ whole genome shotgun (WGS) entry which is preliminary data.</text>
</comment>
<feature type="transmembrane region" description="Helical" evidence="2">
    <location>
        <begin position="364"/>
        <end position="384"/>
    </location>
</feature>
<feature type="domain" description="Major facilitator superfamily (MFS) profile" evidence="3">
    <location>
        <begin position="293"/>
        <end position="511"/>
    </location>
</feature>
<reference evidence="4 5" key="1">
    <citation type="submission" date="2024-03" db="EMBL/GenBank/DDBJ databases">
        <title>The Acrasis kona genome and developmental transcriptomes reveal deep origins of eukaryotic multicellular pathways.</title>
        <authorList>
            <person name="Sheikh S."/>
            <person name="Fu C.-J."/>
            <person name="Brown M.W."/>
            <person name="Baldauf S.L."/>
        </authorList>
    </citation>
    <scope>NUCLEOTIDE SEQUENCE [LARGE SCALE GENOMIC DNA]</scope>
    <source>
        <strain evidence="4 5">ATCC MYA-3509</strain>
    </source>
</reference>
<dbReference type="GO" id="GO:0016020">
    <property type="term" value="C:membrane"/>
    <property type="evidence" value="ECO:0007669"/>
    <property type="project" value="UniProtKB-SubCell"/>
</dbReference>
<feature type="transmembrane region" description="Helical" evidence="2">
    <location>
        <begin position="429"/>
        <end position="451"/>
    </location>
</feature>
<dbReference type="PANTHER" id="PTHR23524:SF1">
    <property type="entry name" value="MRH DOMAIN-CONTAINING PROTEIN-RELATED"/>
    <property type="match status" value="1"/>
</dbReference>
<feature type="transmembrane region" description="Helical" evidence="2">
    <location>
        <begin position="130"/>
        <end position="149"/>
    </location>
</feature>
<evidence type="ECO:0000313" key="4">
    <source>
        <dbReference type="EMBL" id="KAL0477749.1"/>
    </source>
</evidence>
<feature type="transmembrane region" description="Helical" evidence="2">
    <location>
        <begin position="155"/>
        <end position="176"/>
    </location>
</feature>
<protein>
    <submittedName>
        <fullName evidence="4">Hexose transporter</fullName>
    </submittedName>
</protein>
<feature type="transmembrane region" description="Helical" evidence="2">
    <location>
        <begin position="102"/>
        <end position="118"/>
    </location>
</feature>
<dbReference type="PROSITE" id="PS50850">
    <property type="entry name" value="MFS"/>
    <property type="match status" value="1"/>
</dbReference>
<evidence type="ECO:0000256" key="2">
    <source>
        <dbReference type="SAM" id="Phobius"/>
    </source>
</evidence>
<dbReference type="AlphaFoldDB" id="A0AAW2YM50"/>
<evidence type="ECO:0000313" key="5">
    <source>
        <dbReference type="Proteomes" id="UP001431209"/>
    </source>
</evidence>
<evidence type="ECO:0000256" key="1">
    <source>
        <dbReference type="ARBA" id="ARBA00004141"/>
    </source>
</evidence>
<keyword evidence="5" id="KW-1185">Reference proteome</keyword>
<keyword evidence="2" id="KW-0812">Transmembrane</keyword>
<dbReference type="Gene3D" id="1.20.1250.20">
    <property type="entry name" value="MFS general substrate transporter like domains"/>
    <property type="match status" value="1"/>
</dbReference>
<dbReference type="SUPFAM" id="SSF103473">
    <property type="entry name" value="MFS general substrate transporter"/>
    <property type="match status" value="1"/>
</dbReference>
<feature type="transmembrane region" description="Helical" evidence="2">
    <location>
        <begin position="60"/>
        <end position="82"/>
    </location>
</feature>
<dbReference type="PANTHER" id="PTHR23524">
    <property type="entry name" value="TRANSPORTER, PUTATIVE (AFU_ORTHOLOGUE AFUA_8G04850)-RELATED"/>
    <property type="match status" value="1"/>
</dbReference>
<gene>
    <name evidence="4" type="ORF">AKO1_013409</name>
</gene>
<dbReference type="Pfam" id="PF07690">
    <property type="entry name" value="MFS_1"/>
    <property type="match status" value="1"/>
</dbReference>
<dbReference type="EMBL" id="JAOPGA020000234">
    <property type="protein sequence ID" value="KAL0477749.1"/>
    <property type="molecule type" value="Genomic_DNA"/>
</dbReference>
<accession>A0AAW2YM50</accession>
<feature type="transmembrane region" description="Helical" evidence="2">
    <location>
        <begin position="457"/>
        <end position="479"/>
    </location>
</feature>
<feature type="transmembrane region" description="Helical" evidence="2">
    <location>
        <begin position="188"/>
        <end position="208"/>
    </location>
</feature>
<comment type="subcellular location">
    <subcellularLocation>
        <location evidence="1">Membrane</location>
        <topology evidence="1">Multi-pass membrane protein</topology>
    </subcellularLocation>
</comment>
<dbReference type="InterPro" id="IPR020846">
    <property type="entry name" value="MFS_dom"/>
</dbReference>
<keyword evidence="2" id="KW-0472">Membrane</keyword>
<dbReference type="GO" id="GO:0022857">
    <property type="term" value="F:transmembrane transporter activity"/>
    <property type="evidence" value="ECO:0007669"/>
    <property type="project" value="InterPro"/>
</dbReference>
<feature type="transmembrane region" description="Helical" evidence="2">
    <location>
        <begin position="336"/>
        <end position="357"/>
    </location>
</feature>
<name>A0AAW2YM50_9EUKA</name>
<feature type="transmembrane region" description="Helical" evidence="2">
    <location>
        <begin position="228"/>
        <end position="251"/>
    </location>
</feature>
<evidence type="ECO:0000259" key="3">
    <source>
        <dbReference type="PROSITE" id="PS50850"/>
    </source>
</evidence>
<dbReference type="Proteomes" id="UP001431209">
    <property type="component" value="Unassembled WGS sequence"/>
</dbReference>
<keyword evidence="2" id="KW-1133">Transmembrane helix</keyword>
<organism evidence="4 5">
    <name type="scientific">Acrasis kona</name>
    <dbReference type="NCBI Taxonomy" id="1008807"/>
    <lineage>
        <taxon>Eukaryota</taxon>
        <taxon>Discoba</taxon>
        <taxon>Heterolobosea</taxon>
        <taxon>Tetramitia</taxon>
        <taxon>Eutetramitia</taxon>
        <taxon>Acrasidae</taxon>
        <taxon>Acrasis</taxon>
    </lineage>
</organism>
<sequence length="511" mass="55798">MATTSNITKQTLEEEDALLFHGESEPDLEIEKPAKPPKTWRDKFLGIIQRKKGISNINMAMYYVVVIVIISGINFLGSTGPYVLTKFAKVPKSEQGRATGDISLFTECVKIPCIWIWGSFSDSIRSRKPIFLIGFTISALAISFIPMTTSFYTLLATRMSCSVGLAALLSVYLATIADYTSIKDRGKATGLVGLCLNIASLFNSFVLVNMPVWISGDGKGYLTTTQAGYVSFTIMSVYLLLVGVLSLFLLHDGEFARKEKKFNKNEIAKPKRNIIIRTITIFVEAITAMKDPLVALSYLAAFVSRMDANVSSFNSLWLIGELEEAGMSSSAALSKYGQISGTCSFISILTAPLIGLLSDRMSKTLLMSIITLFATFSFGSVLLVPNLQGWWVYPFFASMSISGIGVMVSSNILIAHAAPQEVRGSVMGLYNLMGSFGLATANKVGGIIYDINKRNPYLLITGSTAVLFIVTSIAMMLQLGRWLFGKSRQLSMIEGPQEKEEAAKALLVQVQ</sequence>
<feature type="transmembrane region" description="Helical" evidence="2">
    <location>
        <begin position="390"/>
        <end position="417"/>
    </location>
</feature>
<dbReference type="InterPro" id="IPR036259">
    <property type="entry name" value="MFS_trans_sf"/>
</dbReference>